<accession>A0A1H2VJ49</accession>
<dbReference type="GO" id="GO:0012505">
    <property type="term" value="C:endomembrane system"/>
    <property type="evidence" value="ECO:0007669"/>
    <property type="project" value="UniProtKB-SubCell"/>
</dbReference>
<dbReference type="AlphaFoldDB" id="A0A1H2VJ49"/>
<name>A0A1H2VJ49_9BACL</name>
<dbReference type="InterPro" id="IPR010652">
    <property type="entry name" value="DUF1232"/>
</dbReference>
<gene>
    <name evidence="6" type="ORF">SAMN05444487_105125</name>
</gene>
<evidence type="ECO:0000313" key="7">
    <source>
        <dbReference type="Proteomes" id="UP000198534"/>
    </source>
</evidence>
<keyword evidence="3" id="KW-1133">Transmembrane helix</keyword>
<dbReference type="Pfam" id="PF06803">
    <property type="entry name" value="DUF1232"/>
    <property type="match status" value="1"/>
</dbReference>
<dbReference type="Proteomes" id="UP000198534">
    <property type="component" value="Unassembled WGS sequence"/>
</dbReference>
<organism evidence="6 7">
    <name type="scientific">Marininema mesophilum</name>
    <dbReference type="NCBI Taxonomy" id="1048340"/>
    <lineage>
        <taxon>Bacteria</taxon>
        <taxon>Bacillati</taxon>
        <taxon>Bacillota</taxon>
        <taxon>Bacilli</taxon>
        <taxon>Bacillales</taxon>
        <taxon>Thermoactinomycetaceae</taxon>
        <taxon>Marininema</taxon>
    </lineage>
</organism>
<dbReference type="RefSeq" id="WP_091738145.1">
    <property type="nucleotide sequence ID" value="NZ_FNNQ01000005.1"/>
</dbReference>
<comment type="subcellular location">
    <subcellularLocation>
        <location evidence="1">Endomembrane system</location>
        <topology evidence="1">Multi-pass membrane protein</topology>
    </subcellularLocation>
</comment>
<sequence length="120" mass="13466">MTSSDLEQKVKKVLASLIKKADTPKGSRRILDDFNGKVNRVGGIQKIIGKLKILYDYFRHPATSRTKKALAGAALLYFIIPSDVLPDLIPIAGYVDDAVALGIVWKLLSRELDRFDRRIR</sequence>
<evidence type="ECO:0000256" key="2">
    <source>
        <dbReference type="ARBA" id="ARBA00022692"/>
    </source>
</evidence>
<dbReference type="OrthoDB" id="9793277at2"/>
<keyword evidence="4" id="KW-0472">Membrane</keyword>
<reference evidence="6 7" key="1">
    <citation type="submission" date="2016-10" db="EMBL/GenBank/DDBJ databases">
        <authorList>
            <person name="de Groot N.N."/>
        </authorList>
    </citation>
    <scope>NUCLEOTIDE SEQUENCE [LARGE SCALE GENOMIC DNA]</scope>
    <source>
        <strain evidence="6 7">DSM 45610</strain>
    </source>
</reference>
<evidence type="ECO:0000256" key="3">
    <source>
        <dbReference type="ARBA" id="ARBA00022989"/>
    </source>
</evidence>
<dbReference type="STRING" id="1048340.SAMN05444487_105125"/>
<keyword evidence="7" id="KW-1185">Reference proteome</keyword>
<proteinExistence type="predicted"/>
<evidence type="ECO:0000256" key="4">
    <source>
        <dbReference type="ARBA" id="ARBA00023136"/>
    </source>
</evidence>
<dbReference type="EMBL" id="FNNQ01000005">
    <property type="protein sequence ID" value="SDW68361.1"/>
    <property type="molecule type" value="Genomic_DNA"/>
</dbReference>
<protein>
    <submittedName>
        <fullName evidence="6">Uncharacterized membrane protein YkvA, DUF1232 family</fullName>
    </submittedName>
</protein>
<evidence type="ECO:0000313" key="6">
    <source>
        <dbReference type="EMBL" id="SDW68361.1"/>
    </source>
</evidence>
<feature type="domain" description="DUF1232" evidence="5">
    <location>
        <begin position="68"/>
        <end position="101"/>
    </location>
</feature>
<evidence type="ECO:0000256" key="1">
    <source>
        <dbReference type="ARBA" id="ARBA00004127"/>
    </source>
</evidence>
<evidence type="ECO:0000259" key="5">
    <source>
        <dbReference type="Pfam" id="PF06803"/>
    </source>
</evidence>
<keyword evidence="2" id="KW-0812">Transmembrane</keyword>